<dbReference type="AlphaFoldDB" id="A0AAV8USX7"/>
<organism evidence="2 3">
    <name type="scientific">Rhodosorus marinus</name>
    <dbReference type="NCBI Taxonomy" id="101924"/>
    <lineage>
        <taxon>Eukaryota</taxon>
        <taxon>Rhodophyta</taxon>
        <taxon>Stylonematophyceae</taxon>
        <taxon>Stylonematales</taxon>
        <taxon>Stylonemataceae</taxon>
        <taxon>Rhodosorus</taxon>
    </lineage>
</organism>
<evidence type="ECO:0000313" key="2">
    <source>
        <dbReference type="EMBL" id="KAJ8904693.1"/>
    </source>
</evidence>
<name>A0AAV8USX7_9RHOD</name>
<evidence type="ECO:0000256" key="1">
    <source>
        <dbReference type="SAM" id="SignalP"/>
    </source>
</evidence>
<reference evidence="2 3" key="1">
    <citation type="journal article" date="2023" name="Nat. Commun.">
        <title>Origin of minicircular mitochondrial genomes in red algae.</title>
        <authorList>
            <person name="Lee Y."/>
            <person name="Cho C.H."/>
            <person name="Lee Y.M."/>
            <person name="Park S.I."/>
            <person name="Yang J.H."/>
            <person name="West J.A."/>
            <person name="Bhattacharya D."/>
            <person name="Yoon H.S."/>
        </authorList>
    </citation>
    <scope>NUCLEOTIDE SEQUENCE [LARGE SCALE GENOMIC DNA]</scope>
    <source>
        <strain evidence="2 3">CCMP1338</strain>
        <tissue evidence="2">Whole cell</tissue>
    </source>
</reference>
<dbReference type="EMBL" id="JAMWBK010000005">
    <property type="protein sequence ID" value="KAJ8904693.1"/>
    <property type="molecule type" value="Genomic_DNA"/>
</dbReference>
<feature type="chain" id="PRO_5043406759" description="Signal sequence receptor subunit alpha" evidence="1">
    <location>
        <begin position="20"/>
        <end position="239"/>
    </location>
</feature>
<accession>A0AAV8USX7</accession>
<dbReference type="Proteomes" id="UP001157974">
    <property type="component" value="Unassembled WGS sequence"/>
</dbReference>
<keyword evidence="3" id="KW-1185">Reference proteome</keyword>
<evidence type="ECO:0000313" key="3">
    <source>
        <dbReference type="Proteomes" id="UP001157974"/>
    </source>
</evidence>
<comment type="caution">
    <text evidence="2">The sequence shown here is derived from an EMBL/GenBank/DDBJ whole genome shotgun (WGS) entry which is preliminary data.</text>
</comment>
<evidence type="ECO:0008006" key="4">
    <source>
        <dbReference type="Google" id="ProtNLM"/>
    </source>
</evidence>
<proteinExistence type="predicted"/>
<keyword evidence="1" id="KW-0732">Signal</keyword>
<gene>
    <name evidence="2" type="ORF">NDN08_001211</name>
</gene>
<protein>
    <recommendedName>
        <fullName evidence="4">Signal sequence receptor subunit alpha</fullName>
    </recommendedName>
</protein>
<feature type="signal peptide" evidence="1">
    <location>
        <begin position="1"/>
        <end position="19"/>
    </location>
</feature>
<sequence>MKFLLLSVCGLLWVGGAVCDEAVSNAGSFLAGNWDLRTNSIDGKGMSDGVGSPSRLVIYSSALEEDHTGQLRGKLIVSEDDEGNRRERPVKLLFRSEFQGDLLLGDTVAVQETGENSSEREGDDFQKIFSFQFHSSTSSSWISQGEWRDGSNAGVYTFQITSLGVGFLTRTHSDGTVETISIETKALPALPDSFLKKYGMSAVMIVTFVGSKLFRNYMMAKPQRGGAGPAAAAAAAKSK</sequence>